<dbReference type="PANTHER" id="PTHR46411">
    <property type="entry name" value="FAMILY ATPASE, PUTATIVE-RELATED"/>
    <property type="match status" value="1"/>
</dbReference>
<dbReference type="EMBL" id="JAQQWE010000003">
    <property type="protein sequence ID" value="KAK7959415.1"/>
    <property type="molecule type" value="Genomic_DNA"/>
</dbReference>
<gene>
    <name evidence="3" type="ORF">PG986_004269</name>
</gene>
<dbReference type="SUPFAM" id="SSF52540">
    <property type="entry name" value="P-loop containing nucleoside triphosphate hydrolases"/>
    <property type="match status" value="1"/>
</dbReference>
<reference evidence="3 4" key="1">
    <citation type="submission" date="2023-01" db="EMBL/GenBank/DDBJ databases">
        <title>Analysis of 21 Apiospora genomes using comparative genomics revels a genus with tremendous synthesis potential of carbohydrate active enzymes and secondary metabolites.</title>
        <authorList>
            <person name="Sorensen T."/>
        </authorList>
    </citation>
    <scope>NUCLEOTIDE SEQUENCE [LARGE SCALE GENOMIC DNA]</scope>
    <source>
        <strain evidence="3 4">CBS 24483</strain>
    </source>
</reference>
<dbReference type="InterPro" id="IPR056599">
    <property type="entry name" value="AAA_lid_fung"/>
</dbReference>
<evidence type="ECO:0000259" key="2">
    <source>
        <dbReference type="Pfam" id="PF23232"/>
    </source>
</evidence>
<organism evidence="3 4">
    <name type="scientific">Apiospora aurea</name>
    <dbReference type="NCBI Taxonomy" id="335848"/>
    <lineage>
        <taxon>Eukaryota</taxon>
        <taxon>Fungi</taxon>
        <taxon>Dikarya</taxon>
        <taxon>Ascomycota</taxon>
        <taxon>Pezizomycotina</taxon>
        <taxon>Sordariomycetes</taxon>
        <taxon>Xylariomycetidae</taxon>
        <taxon>Amphisphaeriales</taxon>
        <taxon>Apiosporaceae</taxon>
        <taxon>Apiospora</taxon>
    </lineage>
</organism>
<dbReference type="Proteomes" id="UP001391051">
    <property type="component" value="Unassembled WGS sequence"/>
</dbReference>
<proteinExistence type="predicted"/>
<evidence type="ECO:0000313" key="3">
    <source>
        <dbReference type="EMBL" id="KAK7959415.1"/>
    </source>
</evidence>
<keyword evidence="4" id="KW-1185">Reference proteome</keyword>
<evidence type="ECO:0000313" key="4">
    <source>
        <dbReference type="Proteomes" id="UP001391051"/>
    </source>
</evidence>
<sequence length="290" mass="32404">MSHRVFGFVLRHRQWAELDIGLVFLRVLEYYAGVLFLTTNRVGDFDEAFTSRIHISLYYPELNCDKTIKVFNINIKMIEERFRDKGRNTVIDDIKAFAEAHYSANEEARWKGRQIRNACQTALALAEFEAQGNSHTAFLKPDAVVHLKVAHFETVQKAYLDFDKYMNKLYGSNTGTRAQEGKVRAILDPINENTPKTTTGSGAVGDRKEAFRNAARAKAEPHQEPAAPATQPALPQPQSPVPGQFSGTSGAVPPRGLRVIKGSGQGLRGVNIREEPGSEDDIKAIRMYLE</sequence>
<dbReference type="PANTHER" id="PTHR46411:SF2">
    <property type="entry name" value="AAA+ ATPASE DOMAIN-CONTAINING PROTEIN"/>
    <property type="match status" value="1"/>
</dbReference>
<name>A0ABR1QM36_9PEZI</name>
<feature type="domain" description="AAA+ ATPase lid" evidence="2">
    <location>
        <begin position="65"/>
        <end position="171"/>
    </location>
</feature>
<dbReference type="RefSeq" id="XP_066703118.1">
    <property type="nucleotide sequence ID" value="XM_066840491.1"/>
</dbReference>
<feature type="region of interest" description="Disordered" evidence="1">
    <location>
        <begin position="212"/>
        <end position="277"/>
    </location>
</feature>
<comment type="caution">
    <text evidence="3">The sequence shown here is derived from an EMBL/GenBank/DDBJ whole genome shotgun (WGS) entry which is preliminary data.</text>
</comment>
<evidence type="ECO:0000256" key="1">
    <source>
        <dbReference type="SAM" id="MobiDB-lite"/>
    </source>
</evidence>
<protein>
    <recommendedName>
        <fullName evidence="2">AAA+ ATPase lid domain-containing protein</fullName>
    </recommendedName>
</protein>
<accession>A0ABR1QM36</accession>
<feature type="compositionally biased region" description="Basic and acidic residues" evidence="1">
    <location>
        <begin position="212"/>
        <end position="223"/>
    </location>
</feature>
<dbReference type="InterPro" id="IPR027417">
    <property type="entry name" value="P-loop_NTPase"/>
</dbReference>
<dbReference type="GeneID" id="92073553"/>
<dbReference type="Pfam" id="PF23232">
    <property type="entry name" value="AAA_lid_13"/>
    <property type="match status" value="1"/>
</dbReference>
<feature type="compositionally biased region" description="Low complexity" evidence="1">
    <location>
        <begin position="224"/>
        <end position="233"/>
    </location>
</feature>